<sequence>MANTVKRAARTTLIAGILGTTAIIPAMHAAADPVEVPGIGTFEIPSHVAEQFAAPTFDVPAGTPSAITDIAAPEQVASQGQAVANAALSKVGSPYVWGATGPDSFDCSGLVQWAHNQVGASIPRTSQAQAGGGAPVSINNLQPGDVIAMYGGASHVAIYIGNGQVVHALNSSSPVKVDNLGDFPFHSARRYV</sequence>
<dbReference type="SUPFAM" id="SSF54001">
    <property type="entry name" value="Cysteine proteinases"/>
    <property type="match status" value="1"/>
</dbReference>
<dbReference type="PANTHER" id="PTHR47359">
    <property type="entry name" value="PEPTIDOGLYCAN DL-ENDOPEPTIDASE CWLO"/>
    <property type="match status" value="1"/>
</dbReference>
<dbReference type="InterPro" id="IPR051794">
    <property type="entry name" value="PG_Endopeptidase_C40"/>
</dbReference>
<feature type="domain" description="NlpC/P60" evidence="6">
    <location>
        <begin position="77"/>
        <end position="192"/>
    </location>
</feature>
<keyword evidence="8" id="KW-1185">Reference proteome</keyword>
<evidence type="ECO:0000256" key="2">
    <source>
        <dbReference type="ARBA" id="ARBA00022670"/>
    </source>
</evidence>
<evidence type="ECO:0000256" key="5">
    <source>
        <dbReference type="SAM" id="SignalP"/>
    </source>
</evidence>
<dbReference type="GO" id="GO:0008234">
    <property type="term" value="F:cysteine-type peptidase activity"/>
    <property type="evidence" value="ECO:0007669"/>
    <property type="project" value="UniProtKB-KW"/>
</dbReference>
<comment type="similarity">
    <text evidence="1">Belongs to the peptidase C40 family.</text>
</comment>
<keyword evidence="5" id="KW-0732">Signal</keyword>
<evidence type="ECO:0000256" key="1">
    <source>
        <dbReference type="ARBA" id="ARBA00007074"/>
    </source>
</evidence>
<dbReference type="RefSeq" id="WP_188670816.1">
    <property type="nucleotide sequence ID" value="NZ_BMJH01000001.1"/>
</dbReference>
<organism evidence="7 8">
    <name type="scientific">Hoyosella rhizosphaerae</name>
    <dbReference type="NCBI Taxonomy" id="1755582"/>
    <lineage>
        <taxon>Bacteria</taxon>
        <taxon>Bacillati</taxon>
        <taxon>Actinomycetota</taxon>
        <taxon>Actinomycetes</taxon>
        <taxon>Mycobacteriales</taxon>
        <taxon>Hoyosellaceae</taxon>
        <taxon>Hoyosella</taxon>
    </lineage>
</organism>
<evidence type="ECO:0000313" key="8">
    <source>
        <dbReference type="Proteomes" id="UP000641514"/>
    </source>
</evidence>
<reference evidence="7" key="2">
    <citation type="submission" date="2020-09" db="EMBL/GenBank/DDBJ databases">
        <authorList>
            <person name="Sun Q."/>
            <person name="Zhou Y."/>
        </authorList>
    </citation>
    <scope>NUCLEOTIDE SEQUENCE</scope>
    <source>
        <strain evidence="7">CGMCC 1.15478</strain>
    </source>
</reference>
<keyword evidence="2" id="KW-0645">Protease</keyword>
<dbReference type="EMBL" id="BMJH01000001">
    <property type="protein sequence ID" value="GGC57645.1"/>
    <property type="molecule type" value="Genomic_DNA"/>
</dbReference>
<feature type="chain" id="PRO_5036834759" evidence="5">
    <location>
        <begin position="32"/>
        <end position="192"/>
    </location>
</feature>
<dbReference type="AlphaFoldDB" id="A0A916XAN8"/>
<dbReference type="InterPro" id="IPR000064">
    <property type="entry name" value="NLP_P60_dom"/>
</dbReference>
<dbReference type="PROSITE" id="PS51935">
    <property type="entry name" value="NLPC_P60"/>
    <property type="match status" value="1"/>
</dbReference>
<dbReference type="Gene3D" id="3.90.1720.10">
    <property type="entry name" value="endopeptidase domain like (from Nostoc punctiforme)"/>
    <property type="match status" value="1"/>
</dbReference>
<dbReference type="GO" id="GO:0006508">
    <property type="term" value="P:proteolysis"/>
    <property type="evidence" value="ECO:0007669"/>
    <property type="project" value="UniProtKB-KW"/>
</dbReference>
<dbReference type="Pfam" id="PF00877">
    <property type="entry name" value="NLPC_P60"/>
    <property type="match status" value="1"/>
</dbReference>
<gene>
    <name evidence="7" type="ORF">GCM10011410_07710</name>
</gene>
<comment type="caution">
    <text evidence="7">The sequence shown here is derived from an EMBL/GenBank/DDBJ whole genome shotgun (WGS) entry which is preliminary data.</text>
</comment>
<evidence type="ECO:0000256" key="3">
    <source>
        <dbReference type="ARBA" id="ARBA00022801"/>
    </source>
</evidence>
<evidence type="ECO:0000259" key="6">
    <source>
        <dbReference type="PROSITE" id="PS51935"/>
    </source>
</evidence>
<reference evidence="7" key="1">
    <citation type="journal article" date="2014" name="Int. J. Syst. Evol. Microbiol.">
        <title>Complete genome sequence of Corynebacterium casei LMG S-19264T (=DSM 44701T), isolated from a smear-ripened cheese.</title>
        <authorList>
            <consortium name="US DOE Joint Genome Institute (JGI-PGF)"/>
            <person name="Walter F."/>
            <person name="Albersmeier A."/>
            <person name="Kalinowski J."/>
            <person name="Ruckert C."/>
        </authorList>
    </citation>
    <scope>NUCLEOTIDE SEQUENCE</scope>
    <source>
        <strain evidence="7">CGMCC 1.15478</strain>
    </source>
</reference>
<dbReference type="InterPro" id="IPR038765">
    <property type="entry name" value="Papain-like_cys_pep_sf"/>
</dbReference>
<protein>
    <submittedName>
        <fullName evidence="7">Endopeptidase Cgl2188</fullName>
    </submittedName>
</protein>
<dbReference type="PANTHER" id="PTHR47359:SF3">
    <property type="entry name" value="NLP_P60 DOMAIN-CONTAINING PROTEIN-RELATED"/>
    <property type="match status" value="1"/>
</dbReference>
<evidence type="ECO:0000313" key="7">
    <source>
        <dbReference type="EMBL" id="GGC57645.1"/>
    </source>
</evidence>
<dbReference type="Proteomes" id="UP000641514">
    <property type="component" value="Unassembled WGS sequence"/>
</dbReference>
<keyword evidence="3" id="KW-0378">Hydrolase</keyword>
<proteinExistence type="inferred from homology"/>
<name>A0A916XAN8_9ACTN</name>
<keyword evidence="4" id="KW-0788">Thiol protease</keyword>
<evidence type="ECO:0000256" key="4">
    <source>
        <dbReference type="ARBA" id="ARBA00022807"/>
    </source>
</evidence>
<feature type="signal peptide" evidence="5">
    <location>
        <begin position="1"/>
        <end position="31"/>
    </location>
</feature>
<accession>A0A916XAN8</accession>